<protein>
    <recommendedName>
        <fullName evidence="1">Histidine N-acetyltransferase C-terminal domain-containing protein</fullName>
    </recommendedName>
</protein>
<comment type="caution">
    <text evidence="2">The sequence shown here is derived from an EMBL/GenBank/DDBJ whole genome shotgun (WGS) entry which is preliminary data.</text>
</comment>
<dbReference type="Proteomes" id="UP000683360">
    <property type="component" value="Unassembled WGS sequence"/>
</dbReference>
<dbReference type="EMBL" id="CAJPWZ010003150">
    <property type="protein sequence ID" value="CAG2253441.1"/>
    <property type="molecule type" value="Genomic_DNA"/>
</dbReference>
<name>A0A8S3VAM6_MYTED</name>
<proteinExistence type="predicted"/>
<dbReference type="OrthoDB" id="6188911at2759"/>
<dbReference type="Pfam" id="PF24066">
    <property type="entry name" value="Hisat_C"/>
    <property type="match status" value="1"/>
</dbReference>
<organism evidence="2 3">
    <name type="scientific">Mytilus edulis</name>
    <name type="common">Blue mussel</name>
    <dbReference type="NCBI Taxonomy" id="6550"/>
    <lineage>
        <taxon>Eukaryota</taxon>
        <taxon>Metazoa</taxon>
        <taxon>Spiralia</taxon>
        <taxon>Lophotrochozoa</taxon>
        <taxon>Mollusca</taxon>
        <taxon>Bivalvia</taxon>
        <taxon>Autobranchia</taxon>
        <taxon>Pteriomorphia</taxon>
        <taxon>Mytilida</taxon>
        <taxon>Mytiloidea</taxon>
        <taxon>Mytilidae</taxon>
        <taxon>Mytilinae</taxon>
        <taxon>Mytilus</taxon>
    </lineage>
</organism>
<keyword evidence="3" id="KW-1185">Reference proteome</keyword>
<evidence type="ECO:0000313" key="3">
    <source>
        <dbReference type="Proteomes" id="UP000683360"/>
    </source>
</evidence>
<evidence type="ECO:0000259" key="1">
    <source>
        <dbReference type="Pfam" id="PF24066"/>
    </source>
</evidence>
<gene>
    <name evidence="2" type="ORF">MEDL_64928</name>
</gene>
<feature type="domain" description="Histidine N-acetyltransferase C-terminal" evidence="1">
    <location>
        <begin position="58"/>
        <end position="135"/>
    </location>
</feature>
<accession>A0A8S3VAM6</accession>
<dbReference type="InterPro" id="IPR056483">
    <property type="entry name" value="Hisat_C"/>
</dbReference>
<sequence length="188" mass="21823">MIQQYSFQQDFIYYDAHKTTLKIKYNVIENENQSLKAEYIDINMLGKFYHRSTISSTEDEIVAENVPYMAIKSNATLIVSKFTTVVMSDLNCPQRTFLSSNCWQAPMRMMCNLNVYGCLYENIKEHLILHFAKFLCRSMSECIVLRGISSKGTNWKFLDSAVAEFGLKRMESYGTGVVSARRRMQHKM</sequence>
<reference evidence="2" key="1">
    <citation type="submission" date="2021-03" db="EMBL/GenBank/DDBJ databases">
        <authorList>
            <person name="Bekaert M."/>
        </authorList>
    </citation>
    <scope>NUCLEOTIDE SEQUENCE</scope>
</reference>
<evidence type="ECO:0000313" key="2">
    <source>
        <dbReference type="EMBL" id="CAG2253441.1"/>
    </source>
</evidence>
<dbReference type="AlphaFoldDB" id="A0A8S3VAM6"/>